<evidence type="ECO:0000259" key="7">
    <source>
        <dbReference type="Pfam" id="PF01764"/>
    </source>
</evidence>
<dbReference type="InterPro" id="IPR044214">
    <property type="entry name" value="EDS1-like"/>
</dbReference>
<evidence type="ECO:0000313" key="10">
    <source>
        <dbReference type="Proteomes" id="UP001634007"/>
    </source>
</evidence>
<dbReference type="PANTHER" id="PTHR47090:SF2">
    <property type="entry name" value="PROTEIN EDS1-RELATED"/>
    <property type="match status" value="1"/>
</dbReference>
<dbReference type="InterPro" id="IPR002921">
    <property type="entry name" value="Fungal_lipase-type"/>
</dbReference>
<evidence type="ECO:0000256" key="4">
    <source>
        <dbReference type="ARBA" id="ARBA00022801"/>
    </source>
</evidence>
<dbReference type="AlphaFoldDB" id="A0ABD3KYG6"/>
<dbReference type="Pfam" id="PF18117">
    <property type="entry name" value="EDS1_EP"/>
    <property type="match status" value="1"/>
</dbReference>
<keyword evidence="6" id="KW-0539">Nucleus</keyword>
<dbReference type="SUPFAM" id="SSF53474">
    <property type="entry name" value="alpha/beta-Hydrolases"/>
    <property type="match status" value="1"/>
</dbReference>
<accession>A0ABD3KYG6</accession>
<dbReference type="Gene3D" id="3.40.50.1820">
    <property type="entry name" value="alpha/beta hydrolase"/>
    <property type="match status" value="1"/>
</dbReference>
<evidence type="ECO:0000313" key="9">
    <source>
        <dbReference type="EMBL" id="KAL3744362.1"/>
    </source>
</evidence>
<dbReference type="PANTHER" id="PTHR47090">
    <property type="entry name" value="PROTEIN EDS1-RELATED"/>
    <property type="match status" value="1"/>
</dbReference>
<evidence type="ECO:0000256" key="2">
    <source>
        <dbReference type="ARBA" id="ARBA00004496"/>
    </source>
</evidence>
<evidence type="ECO:0000256" key="3">
    <source>
        <dbReference type="ARBA" id="ARBA00022490"/>
    </source>
</evidence>
<dbReference type="GO" id="GO:0016787">
    <property type="term" value="F:hydrolase activity"/>
    <property type="evidence" value="ECO:0007669"/>
    <property type="project" value="UniProtKB-KW"/>
</dbReference>
<evidence type="ECO:0000256" key="6">
    <source>
        <dbReference type="ARBA" id="ARBA00023242"/>
    </source>
</evidence>
<organism evidence="9 10">
    <name type="scientific">Eucalyptus globulus</name>
    <name type="common">Tasmanian blue gum</name>
    <dbReference type="NCBI Taxonomy" id="34317"/>
    <lineage>
        <taxon>Eukaryota</taxon>
        <taxon>Viridiplantae</taxon>
        <taxon>Streptophyta</taxon>
        <taxon>Embryophyta</taxon>
        <taxon>Tracheophyta</taxon>
        <taxon>Spermatophyta</taxon>
        <taxon>Magnoliopsida</taxon>
        <taxon>eudicotyledons</taxon>
        <taxon>Gunneridae</taxon>
        <taxon>Pentapetalae</taxon>
        <taxon>rosids</taxon>
        <taxon>malvids</taxon>
        <taxon>Myrtales</taxon>
        <taxon>Myrtaceae</taxon>
        <taxon>Myrtoideae</taxon>
        <taxon>Eucalypteae</taxon>
        <taxon>Eucalyptus</taxon>
    </lineage>
</organism>
<evidence type="ECO:0000259" key="8">
    <source>
        <dbReference type="Pfam" id="PF18117"/>
    </source>
</evidence>
<keyword evidence="5" id="KW-0611">Plant defense</keyword>
<dbReference type="GO" id="GO:0005634">
    <property type="term" value="C:nucleus"/>
    <property type="evidence" value="ECO:0007669"/>
    <property type="project" value="UniProtKB-SubCell"/>
</dbReference>
<dbReference type="GO" id="GO:0005737">
    <property type="term" value="C:cytoplasm"/>
    <property type="evidence" value="ECO:0007669"/>
    <property type="project" value="UniProtKB-SubCell"/>
</dbReference>
<sequence length="557" mass="63526">MESDFGIMKAAIKDALSVSIEAREKPEELNIRSSSSQVIVAFPESWSPEDWSCKDSKAKPFGETQIDPVKFPSLRRIGKDEVATVNGAFMARFVRILEDSSRTLRKEVEKAKNENKQMIFTGHSSGGPVAIFATVWFLEEHKRSPKRRFPVFSGWSDYFVHFVMKLDIIPRILLATSSSVEGLLKEIHDFKNPHHKPILEDLIPSFVNVRKNASCVANHAACALTGSKHTLFDTMSRFIKLSPYRPCGKYVFCTETHVLVVVENPDAVLQLLFYSLHIKSDPELKKIAEESLKACWRYKDALDKSLAKPTVVSLDLQELPLSSNDDTLNDLNLGTSARLCLRAAGESEKKKLNNLQKIEDEIGAINKALDALEIYSKEGYYDAFKLQKEEEDFRANVKRLELAAIWDEIIEMLRQEELPDIFEATEEWEALGTRFRRLVEPIDIANYYRHSKDVVAGPYMDQGRPSRYKYTQRWREHAKQLPKGSCGESCFWAEVEELNLAFANEILPKALELKENLKQWREKGEIKEDASSKETDLVKWLLSNDAAESPIESVIES</sequence>
<gene>
    <name evidence="9" type="ORF">ACJRO7_013604</name>
</gene>
<evidence type="ECO:0000256" key="1">
    <source>
        <dbReference type="ARBA" id="ARBA00004123"/>
    </source>
</evidence>
<evidence type="ECO:0000256" key="5">
    <source>
        <dbReference type="ARBA" id="ARBA00022821"/>
    </source>
</evidence>
<dbReference type="EMBL" id="JBJKBG010000003">
    <property type="protein sequence ID" value="KAL3744362.1"/>
    <property type="molecule type" value="Genomic_DNA"/>
</dbReference>
<proteinExistence type="predicted"/>
<name>A0ABD3KYG6_EUCGL</name>
<keyword evidence="10" id="KW-1185">Reference proteome</keyword>
<dbReference type="InterPro" id="IPR029058">
    <property type="entry name" value="AB_hydrolase_fold"/>
</dbReference>
<feature type="domain" description="EDS1 EP" evidence="8">
    <location>
        <begin position="377"/>
        <end position="535"/>
    </location>
</feature>
<keyword evidence="4" id="KW-0378">Hydrolase</keyword>
<dbReference type="Proteomes" id="UP001634007">
    <property type="component" value="Unassembled WGS sequence"/>
</dbReference>
<dbReference type="InterPro" id="IPR041266">
    <property type="entry name" value="EDS1_EP"/>
</dbReference>
<dbReference type="GO" id="GO:0006952">
    <property type="term" value="P:defense response"/>
    <property type="evidence" value="ECO:0007669"/>
    <property type="project" value="UniProtKB-KW"/>
</dbReference>
<protein>
    <submittedName>
        <fullName evidence="9">Uncharacterized protein</fullName>
    </submittedName>
</protein>
<dbReference type="Pfam" id="PF01764">
    <property type="entry name" value="Lipase_3"/>
    <property type="match status" value="1"/>
</dbReference>
<comment type="caution">
    <text evidence="9">The sequence shown here is derived from an EMBL/GenBank/DDBJ whole genome shotgun (WGS) entry which is preliminary data.</text>
</comment>
<comment type="subcellular location">
    <subcellularLocation>
        <location evidence="2">Cytoplasm</location>
    </subcellularLocation>
    <subcellularLocation>
        <location evidence="1">Nucleus</location>
    </subcellularLocation>
</comment>
<feature type="domain" description="Fungal lipase-type" evidence="7">
    <location>
        <begin position="86"/>
        <end position="151"/>
    </location>
</feature>
<reference evidence="9 10" key="1">
    <citation type="submission" date="2024-11" db="EMBL/GenBank/DDBJ databases">
        <title>Chromosome-level genome assembly of Eucalyptus globulus Labill. provides insights into its genome evolution.</title>
        <authorList>
            <person name="Li X."/>
        </authorList>
    </citation>
    <scope>NUCLEOTIDE SEQUENCE [LARGE SCALE GENOMIC DNA]</scope>
    <source>
        <strain evidence="9">CL2024</strain>
        <tissue evidence="9">Fresh tender leaves</tissue>
    </source>
</reference>
<keyword evidence="3" id="KW-0963">Cytoplasm</keyword>